<dbReference type="InterPro" id="IPR002909">
    <property type="entry name" value="IPT_dom"/>
</dbReference>
<evidence type="ECO:0000256" key="2">
    <source>
        <dbReference type="SAM" id="Phobius"/>
    </source>
</evidence>
<feature type="compositionally biased region" description="Gly residues" evidence="1">
    <location>
        <begin position="663"/>
        <end position="673"/>
    </location>
</feature>
<evidence type="ECO:0000256" key="1">
    <source>
        <dbReference type="SAM" id="MobiDB-lite"/>
    </source>
</evidence>
<evidence type="ECO:0000259" key="3">
    <source>
        <dbReference type="SMART" id="SM00429"/>
    </source>
</evidence>
<evidence type="ECO:0000313" key="5">
    <source>
        <dbReference type="Proteomes" id="UP001374803"/>
    </source>
</evidence>
<keyword evidence="2" id="KW-0472">Membrane</keyword>
<reference evidence="4" key="1">
    <citation type="submission" date="2021-12" db="EMBL/GenBank/DDBJ databases">
        <title>Discovery of the Pendulisporaceae a myxobacterial family with distinct sporulation behavior and unique specialized metabolism.</title>
        <authorList>
            <person name="Garcia R."/>
            <person name="Popoff A."/>
            <person name="Bader C.D."/>
            <person name="Loehr J."/>
            <person name="Walesch S."/>
            <person name="Walt C."/>
            <person name="Boldt J."/>
            <person name="Bunk B."/>
            <person name="Haeckl F.J.F.P.J."/>
            <person name="Gunesch A.P."/>
            <person name="Birkelbach J."/>
            <person name="Nuebel U."/>
            <person name="Pietschmann T."/>
            <person name="Bach T."/>
            <person name="Mueller R."/>
        </authorList>
    </citation>
    <scope>NUCLEOTIDE SEQUENCE</scope>
    <source>
        <strain evidence="4">MSr11367</strain>
    </source>
</reference>
<dbReference type="RefSeq" id="WP_394833307.1">
    <property type="nucleotide sequence ID" value="NZ_CP089929.1"/>
</dbReference>
<feature type="transmembrane region" description="Helical" evidence="2">
    <location>
        <begin position="720"/>
        <end position="737"/>
    </location>
</feature>
<keyword evidence="2" id="KW-0812">Transmembrane</keyword>
<accession>A0ABZ2L287</accession>
<dbReference type="CDD" id="cd00102">
    <property type="entry name" value="IPT"/>
    <property type="match status" value="1"/>
</dbReference>
<protein>
    <submittedName>
        <fullName evidence="4">Ig-like domain repeat protein</fullName>
    </submittedName>
</protein>
<evidence type="ECO:0000313" key="4">
    <source>
        <dbReference type="EMBL" id="WXB03674.1"/>
    </source>
</evidence>
<dbReference type="Pfam" id="PF01833">
    <property type="entry name" value="TIG"/>
    <property type="match status" value="1"/>
</dbReference>
<gene>
    <name evidence="4" type="ORF">LVJ94_43065</name>
</gene>
<dbReference type="SUPFAM" id="SSF81296">
    <property type="entry name" value="E set domains"/>
    <property type="match status" value="1"/>
</dbReference>
<dbReference type="NCBIfam" id="TIGR03901">
    <property type="entry name" value="MYXO-CTERM"/>
    <property type="match status" value="1"/>
</dbReference>
<feature type="compositionally biased region" description="Gly residues" evidence="1">
    <location>
        <begin position="695"/>
        <end position="708"/>
    </location>
</feature>
<dbReference type="EMBL" id="CP089983">
    <property type="protein sequence ID" value="WXB03674.1"/>
    <property type="molecule type" value="Genomic_DNA"/>
</dbReference>
<dbReference type="Gene3D" id="2.60.40.10">
    <property type="entry name" value="Immunoglobulins"/>
    <property type="match status" value="5"/>
</dbReference>
<dbReference type="Proteomes" id="UP001374803">
    <property type="component" value="Chromosome"/>
</dbReference>
<dbReference type="InterPro" id="IPR014756">
    <property type="entry name" value="Ig_E-set"/>
</dbReference>
<proteinExistence type="predicted"/>
<keyword evidence="2" id="KW-1133">Transmembrane helix</keyword>
<dbReference type="InterPro" id="IPR013783">
    <property type="entry name" value="Ig-like_fold"/>
</dbReference>
<feature type="region of interest" description="Disordered" evidence="1">
    <location>
        <begin position="655"/>
        <end position="708"/>
    </location>
</feature>
<sequence>MLRWLIGIIVGFGLWLIAGTAGAQEPPPLTCPQPLSGQIDSPGDPKQTNRINQGVAATTCEGQVPAPGIIQGQFGYDKYTFKNRAPGADACMVITLKATGDVNSGRGLSAVAYVDSFDPANIATNFIGHTGNIASPGTNPNTNTRIFRVKVPALKDFVVVVNEVFDGGGGTYDLLVEGCGRILISEISPNFGPSAGGTEVTIKGAGFRPESTVTFGGVLGTNLQFVSEFEIRVTTPAYTGGGTSPHAVDVAVTAGPGDPVVKPNGFTYYDKANTVLTLTPSPAIIVYGQGPSLIGAITPAKNPNAPTGSITFLEGTRVLGGGQINPANSTGRIVIGAASVGTHEYKATYVGDAFYNPAESAIATLIVNRSPTTTTLTSSQNPSGPGDEVTFTAIVRGPYATNTTGTVTFNEDGTDLPPVTMVNGRASVPRTYAAVGQHTITARYSGDENFLPTPDPTPGRPLPTVIQNVTATAPDITITPTPADVTYGQDVTLNIKVATRAGASAPTGTIQLNIDDQNVGAAVPLNAGEVTFPARKLLGGTHIIKAVYSGDPNYTAGTATLPFEVKPAPTTTTVVSSKPGSAVGEAVTFTATISSNVQNGVALTGTVQFMDGEEKIGLPVTLAAGAAKVEGVKLPQGTRKVTAVYSGDTNYATSTSPSIDQVVGGGGVDGGTDSGKPDAGTDSGTVKPDASGVDSGSGGNGGNASTEGGGCDCNTTGTPASGLMALLGGLGFALMLVRRRRA</sequence>
<dbReference type="InterPro" id="IPR032109">
    <property type="entry name" value="Big_3_5"/>
</dbReference>
<dbReference type="Pfam" id="PF16640">
    <property type="entry name" value="Big_3_5"/>
    <property type="match status" value="4"/>
</dbReference>
<feature type="domain" description="IPT/TIG" evidence="3">
    <location>
        <begin position="183"/>
        <end position="269"/>
    </location>
</feature>
<dbReference type="InterPro" id="IPR024038">
    <property type="entry name" value="MYXO-CTERM"/>
</dbReference>
<keyword evidence="5" id="KW-1185">Reference proteome</keyword>
<name>A0ABZ2L287_9BACT</name>
<dbReference type="SMART" id="SM00429">
    <property type="entry name" value="IPT"/>
    <property type="match status" value="1"/>
</dbReference>
<organism evidence="4 5">
    <name type="scientific">Pendulispora rubella</name>
    <dbReference type="NCBI Taxonomy" id="2741070"/>
    <lineage>
        <taxon>Bacteria</taxon>
        <taxon>Pseudomonadati</taxon>
        <taxon>Myxococcota</taxon>
        <taxon>Myxococcia</taxon>
        <taxon>Myxococcales</taxon>
        <taxon>Sorangiineae</taxon>
        <taxon>Pendulisporaceae</taxon>
        <taxon>Pendulispora</taxon>
    </lineage>
</organism>